<feature type="transmembrane region" description="Helical" evidence="6">
    <location>
        <begin position="143"/>
        <end position="165"/>
    </location>
</feature>
<dbReference type="Pfam" id="PF01810">
    <property type="entry name" value="LysE"/>
    <property type="match status" value="1"/>
</dbReference>
<dbReference type="PANTHER" id="PTHR30086:SF20">
    <property type="entry name" value="ARGININE EXPORTER PROTEIN ARGO-RELATED"/>
    <property type="match status" value="1"/>
</dbReference>
<comment type="subcellular location">
    <subcellularLocation>
        <location evidence="1">Cell membrane</location>
        <topology evidence="1">Multi-pass membrane protein</topology>
    </subcellularLocation>
</comment>
<dbReference type="Proteomes" id="UP000275199">
    <property type="component" value="Unassembled WGS sequence"/>
</dbReference>
<accession>A0ABX9XGB2</accession>
<dbReference type="EMBL" id="RKKU01000017">
    <property type="protein sequence ID" value="ROZ83137.1"/>
    <property type="molecule type" value="Genomic_DNA"/>
</dbReference>
<dbReference type="InterPro" id="IPR001123">
    <property type="entry name" value="LeuE-type"/>
</dbReference>
<organism evidence="7 8">
    <name type="scientific">Pseudomonas neustonica</name>
    <dbReference type="NCBI Taxonomy" id="2487346"/>
    <lineage>
        <taxon>Bacteria</taxon>
        <taxon>Pseudomonadati</taxon>
        <taxon>Pseudomonadota</taxon>
        <taxon>Gammaproteobacteria</taxon>
        <taxon>Pseudomonadales</taxon>
        <taxon>Pseudomonadaceae</taxon>
        <taxon>Pseudomonas</taxon>
    </lineage>
</organism>
<proteinExistence type="predicted"/>
<dbReference type="PANTHER" id="PTHR30086">
    <property type="entry name" value="ARGININE EXPORTER PROTEIN ARGO"/>
    <property type="match status" value="1"/>
</dbReference>
<keyword evidence="8" id="KW-1185">Reference proteome</keyword>
<gene>
    <name evidence="7" type="ORF">EF096_13350</name>
</gene>
<evidence type="ECO:0000256" key="1">
    <source>
        <dbReference type="ARBA" id="ARBA00004651"/>
    </source>
</evidence>
<evidence type="ECO:0000256" key="6">
    <source>
        <dbReference type="SAM" id="Phobius"/>
    </source>
</evidence>
<keyword evidence="5 6" id="KW-0472">Membrane</keyword>
<sequence length="199" mass="20792">MLSVVISMLAFSLVGSIAPGPVCVVAVSSAAQAGFFRALGFVLGATIGYTLMVILVGLGLLGSLQRQPAIMQALSWIGAAYLLYLAWRIGTSGAAVMDLNEQHKVPGFWAGAWAQWLNPKAWLFSVSGIGMFVSSAEPGAGDLAIFTLLSLLMCLLGVGSWALAGHLLGRRLSGHPALLWFNPLMGLLLAGSVGLILMH</sequence>
<feature type="transmembrane region" description="Helical" evidence="6">
    <location>
        <begin position="177"/>
        <end position="198"/>
    </location>
</feature>
<evidence type="ECO:0000313" key="7">
    <source>
        <dbReference type="EMBL" id="ROZ83137.1"/>
    </source>
</evidence>
<evidence type="ECO:0000256" key="3">
    <source>
        <dbReference type="ARBA" id="ARBA00022692"/>
    </source>
</evidence>
<reference evidence="7 8" key="1">
    <citation type="submission" date="2018-11" db="EMBL/GenBank/DDBJ databases">
        <authorList>
            <person name="Jang G.I."/>
            <person name="Hwang C.Y."/>
        </authorList>
    </citation>
    <scope>NUCLEOTIDE SEQUENCE [LARGE SCALE GENOMIC DNA]</scope>
    <source>
        <strain evidence="7 8">SSM26</strain>
    </source>
</reference>
<feature type="transmembrane region" description="Helical" evidence="6">
    <location>
        <begin position="73"/>
        <end position="90"/>
    </location>
</feature>
<keyword evidence="2" id="KW-1003">Cell membrane</keyword>
<evidence type="ECO:0000256" key="2">
    <source>
        <dbReference type="ARBA" id="ARBA00022475"/>
    </source>
</evidence>
<comment type="caution">
    <text evidence="7">The sequence shown here is derived from an EMBL/GenBank/DDBJ whole genome shotgun (WGS) entry which is preliminary data.</text>
</comment>
<keyword evidence="3 6" id="KW-0812">Transmembrane</keyword>
<evidence type="ECO:0000313" key="8">
    <source>
        <dbReference type="Proteomes" id="UP000275199"/>
    </source>
</evidence>
<feature type="transmembrane region" description="Helical" evidence="6">
    <location>
        <begin position="36"/>
        <end position="61"/>
    </location>
</feature>
<protein>
    <submittedName>
        <fullName evidence="7">LysE family translocator</fullName>
    </submittedName>
</protein>
<keyword evidence="4 6" id="KW-1133">Transmembrane helix</keyword>
<evidence type="ECO:0000256" key="5">
    <source>
        <dbReference type="ARBA" id="ARBA00023136"/>
    </source>
</evidence>
<dbReference type="RefSeq" id="WP_123890204.1">
    <property type="nucleotide sequence ID" value="NZ_RKKU01000017.1"/>
</dbReference>
<evidence type="ECO:0000256" key="4">
    <source>
        <dbReference type="ARBA" id="ARBA00022989"/>
    </source>
</evidence>
<name>A0ABX9XGB2_9PSED</name>